<evidence type="ECO:0000256" key="4">
    <source>
        <dbReference type="ARBA" id="ARBA00022747"/>
    </source>
</evidence>
<organism evidence="8 9">
    <name type="scientific">Clostridium folliculivorans</name>
    <dbReference type="NCBI Taxonomy" id="2886038"/>
    <lineage>
        <taxon>Bacteria</taxon>
        <taxon>Bacillati</taxon>
        <taxon>Bacillota</taxon>
        <taxon>Clostridia</taxon>
        <taxon>Eubacteriales</taxon>
        <taxon>Clostridiaceae</taxon>
        <taxon>Clostridium</taxon>
    </lineage>
</organism>
<evidence type="ECO:0000256" key="3">
    <source>
        <dbReference type="ARBA" id="ARBA00022691"/>
    </source>
</evidence>
<comment type="similarity">
    <text evidence="5 6">Belongs to the class I-like SAM-binding methyltransferase superfamily. C5-methyltransferase family.</text>
</comment>
<evidence type="ECO:0000256" key="7">
    <source>
        <dbReference type="RuleBase" id="RU000417"/>
    </source>
</evidence>
<feature type="active site" evidence="5">
    <location>
        <position position="104"/>
    </location>
</feature>
<keyword evidence="9" id="KW-1185">Reference proteome</keyword>
<comment type="caution">
    <text evidence="8">The sequence shown here is derived from an EMBL/GenBank/DDBJ whole genome shotgun (WGS) entry which is preliminary data.</text>
</comment>
<dbReference type="PRINTS" id="PR00105">
    <property type="entry name" value="C5METTRFRASE"/>
</dbReference>
<dbReference type="InterPro" id="IPR031303">
    <property type="entry name" value="C5_meth_CS"/>
</dbReference>
<dbReference type="InterPro" id="IPR050390">
    <property type="entry name" value="C5-Methyltransferase"/>
</dbReference>
<sequence>MKKFKMIDLFAGCGGLEDGFLQSGRYEDVAAVEWLKPQVDTLIHRLETRWHISDASERVMHFDIQREDELFNGWEDSKFGQGKGLDYFVNKEGGIDIIIGGPPCQAYSVAGRVRDENGMKDDYRNYLFEHYLKVVDRYRPKVFVFENVPGILSAAPDGTPITDLIRKGFDEIGYEIAEDIRIAKVNASDYGVPQNRERMIIVGVDRRKYENVQERLKKFYSEILPKYKSKKKYTVREAIGDLPKCIPFFDEESHKKRKSHSEPTTKITWHQPRYHNLRDMDTFRILAEDIETGRREYDSKKISELYEKKIGSKSPIHRYHVLEPDLPSTTIIAHLYKDGNRFIHYDSTQCRSITVREAARLQSFDDDFEFVSSRGNAYQMIGNAVPPRLAKNVALAVSELIDQYL</sequence>
<keyword evidence="8" id="KW-0255">Endonuclease</keyword>
<dbReference type="PANTHER" id="PTHR10629:SF52">
    <property type="entry name" value="DNA (CYTOSINE-5)-METHYLTRANSFERASE 1"/>
    <property type="match status" value="1"/>
</dbReference>
<dbReference type="PROSITE" id="PS00095">
    <property type="entry name" value="C5_MTASE_2"/>
    <property type="match status" value="1"/>
</dbReference>
<keyword evidence="1 5" id="KW-0489">Methyltransferase</keyword>
<comment type="catalytic activity">
    <reaction evidence="7">
        <text>a 2'-deoxycytidine in DNA + S-adenosyl-L-methionine = a 5-methyl-2'-deoxycytidine in DNA + S-adenosyl-L-homocysteine + H(+)</text>
        <dbReference type="Rhea" id="RHEA:13681"/>
        <dbReference type="Rhea" id="RHEA-COMP:11369"/>
        <dbReference type="Rhea" id="RHEA-COMP:11370"/>
        <dbReference type="ChEBI" id="CHEBI:15378"/>
        <dbReference type="ChEBI" id="CHEBI:57856"/>
        <dbReference type="ChEBI" id="CHEBI:59789"/>
        <dbReference type="ChEBI" id="CHEBI:85452"/>
        <dbReference type="ChEBI" id="CHEBI:85454"/>
        <dbReference type="EC" id="2.1.1.37"/>
    </reaction>
</comment>
<dbReference type="InterPro" id="IPR001525">
    <property type="entry name" value="C5_MeTfrase"/>
</dbReference>
<keyword evidence="2 5" id="KW-0808">Transferase</keyword>
<keyword evidence="8" id="KW-0540">Nuclease</keyword>
<name>A0A9W6D9N2_9CLOT</name>
<dbReference type="PANTHER" id="PTHR10629">
    <property type="entry name" value="CYTOSINE-SPECIFIC METHYLTRANSFERASE"/>
    <property type="match status" value="1"/>
</dbReference>
<dbReference type="PROSITE" id="PS00094">
    <property type="entry name" value="C5_MTASE_1"/>
    <property type="match status" value="1"/>
</dbReference>
<dbReference type="GO" id="GO:0004519">
    <property type="term" value="F:endonuclease activity"/>
    <property type="evidence" value="ECO:0007669"/>
    <property type="project" value="UniProtKB-KW"/>
</dbReference>
<reference evidence="8" key="1">
    <citation type="journal article" date="2023" name="Int. J. Syst. Evol. Microbiol.">
        <title>&lt;i&gt;Clostridium folliculivorans&lt;/i&gt; sp. nov., isolated from soil samples of an organic paddy in Japan.</title>
        <authorList>
            <person name="Tazawa J."/>
            <person name="Kobayashi H."/>
            <person name="Tanizawa Y."/>
            <person name="Uchino A."/>
            <person name="Tanaka F."/>
            <person name="Urashima Y."/>
            <person name="Miura S."/>
            <person name="Sakamoto M."/>
            <person name="Ohkuma M."/>
            <person name="Tohno M."/>
        </authorList>
    </citation>
    <scope>NUCLEOTIDE SEQUENCE</scope>
    <source>
        <strain evidence="8">D1-1</strain>
    </source>
</reference>
<evidence type="ECO:0000256" key="2">
    <source>
        <dbReference type="ARBA" id="ARBA00022679"/>
    </source>
</evidence>
<dbReference type="RefSeq" id="WP_261851342.1">
    <property type="nucleotide sequence ID" value="NZ_BQXY01000001.1"/>
</dbReference>
<dbReference type="Proteomes" id="UP001057868">
    <property type="component" value="Unassembled WGS sequence"/>
</dbReference>
<gene>
    <name evidence="8" type="ORF">CFOLD11_11550</name>
</gene>
<protein>
    <recommendedName>
        <fullName evidence="7">Cytosine-specific methyltransferase</fullName>
        <ecNumber evidence="7">2.1.1.37</ecNumber>
    </recommendedName>
</protein>
<dbReference type="AlphaFoldDB" id="A0A9W6D9N2"/>
<evidence type="ECO:0000256" key="6">
    <source>
        <dbReference type="RuleBase" id="RU000416"/>
    </source>
</evidence>
<dbReference type="InterPro" id="IPR029063">
    <property type="entry name" value="SAM-dependent_MTases_sf"/>
</dbReference>
<dbReference type="GO" id="GO:0003886">
    <property type="term" value="F:DNA (cytosine-5-)-methyltransferase activity"/>
    <property type="evidence" value="ECO:0007669"/>
    <property type="project" value="UniProtKB-EC"/>
</dbReference>
<keyword evidence="4" id="KW-0680">Restriction system</keyword>
<evidence type="ECO:0000313" key="8">
    <source>
        <dbReference type="EMBL" id="GKU24329.1"/>
    </source>
</evidence>
<keyword evidence="3 5" id="KW-0949">S-adenosyl-L-methionine</keyword>
<dbReference type="Pfam" id="PF00145">
    <property type="entry name" value="DNA_methylase"/>
    <property type="match status" value="1"/>
</dbReference>
<proteinExistence type="inferred from homology"/>
<dbReference type="GO" id="GO:0032259">
    <property type="term" value="P:methylation"/>
    <property type="evidence" value="ECO:0007669"/>
    <property type="project" value="UniProtKB-KW"/>
</dbReference>
<dbReference type="InterPro" id="IPR018117">
    <property type="entry name" value="C5_DNA_meth_AS"/>
</dbReference>
<dbReference type="EC" id="2.1.1.37" evidence="7"/>
<dbReference type="NCBIfam" id="TIGR00675">
    <property type="entry name" value="dcm"/>
    <property type="match status" value="1"/>
</dbReference>
<evidence type="ECO:0000313" key="9">
    <source>
        <dbReference type="Proteomes" id="UP001057868"/>
    </source>
</evidence>
<evidence type="ECO:0000256" key="5">
    <source>
        <dbReference type="PROSITE-ProRule" id="PRU01016"/>
    </source>
</evidence>
<keyword evidence="8" id="KW-0378">Hydrolase</keyword>
<dbReference type="Gene3D" id="3.90.120.10">
    <property type="entry name" value="DNA Methylase, subunit A, domain 2"/>
    <property type="match status" value="1"/>
</dbReference>
<dbReference type="SUPFAM" id="SSF53335">
    <property type="entry name" value="S-adenosyl-L-methionine-dependent methyltransferases"/>
    <property type="match status" value="1"/>
</dbReference>
<dbReference type="GO" id="GO:0009307">
    <property type="term" value="P:DNA restriction-modification system"/>
    <property type="evidence" value="ECO:0007669"/>
    <property type="project" value="UniProtKB-KW"/>
</dbReference>
<dbReference type="EMBL" id="BQXY01000001">
    <property type="protein sequence ID" value="GKU24329.1"/>
    <property type="molecule type" value="Genomic_DNA"/>
</dbReference>
<evidence type="ECO:0000256" key="1">
    <source>
        <dbReference type="ARBA" id="ARBA00022603"/>
    </source>
</evidence>
<accession>A0A9W6D9N2</accession>
<dbReference type="PROSITE" id="PS51679">
    <property type="entry name" value="SAM_MT_C5"/>
    <property type="match status" value="1"/>
</dbReference>
<dbReference type="Gene3D" id="3.40.50.150">
    <property type="entry name" value="Vaccinia Virus protein VP39"/>
    <property type="match status" value="1"/>
</dbReference>